<accession>A0ABS3YTX0</accession>
<dbReference type="EMBL" id="JAGHKO010000002">
    <property type="protein sequence ID" value="MBO9201362.1"/>
    <property type="molecule type" value="Genomic_DNA"/>
</dbReference>
<sequence>MKKEKLSFLILFVEIAAIVFLHSAKNHQADGSKMLSAKKAVVGSPYQLKALTLTKVK</sequence>
<evidence type="ECO:0000313" key="2">
    <source>
        <dbReference type="EMBL" id="MBO9201362.1"/>
    </source>
</evidence>
<dbReference type="Proteomes" id="UP000677244">
    <property type="component" value="Unassembled WGS sequence"/>
</dbReference>
<name>A0ABS3YTX0_9BACT</name>
<proteinExistence type="predicted"/>
<dbReference type="RefSeq" id="WP_209139411.1">
    <property type="nucleotide sequence ID" value="NZ_JAGHKO010000002.1"/>
</dbReference>
<evidence type="ECO:0000256" key="1">
    <source>
        <dbReference type="SAM" id="Phobius"/>
    </source>
</evidence>
<comment type="caution">
    <text evidence="2">The sequence shown here is derived from an EMBL/GenBank/DDBJ whole genome shotgun (WGS) entry which is preliminary data.</text>
</comment>
<keyword evidence="1" id="KW-0812">Transmembrane</keyword>
<protein>
    <submittedName>
        <fullName evidence="2">Uncharacterized protein</fullName>
    </submittedName>
</protein>
<keyword evidence="1" id="KW-0472">Membrane</keyword>
<gene>
    <name evidence="2" type="ORF">J7I42_13865</name>
</gene>
<keyword evidence="3" id="KW-1185">Reference proteome</keyword>
<organism evidence="2 3">
    <name type="scientific">Niastella soli</name>
    <dbReference type="NCBI Taxonomy" id="2821487"/>
    <lineage>
        <taxon>Bacteria</taxon>
        <taxon>Pseudomonadati</taxon>
        <taxon>Bacteroidota</taxon>
        <taxon>Chitinophagia</taxon>
        <taxon>Chitinophagales</taxon>
        <taxon>Chitinophagaceae</taxon>
        <taxon>Niastella</taxon>
    </lineage>
</organism>
<evidence type="ECO:0000313" key="3">
    <source>
        <dbReference type="Proteomes" id="UP000677244"/>
    </source>
</evidence>
<keyword evidence="1" id="KW-1133">Transmembrane helix</keyword>
<feature type="transmembrane region" description="Helical" evidence="1">
    <location>
        <begin position="6"/>
        <end position="24"/>
    </location>
</feature>
<reference evidence="2 3" key="1">
    <citation type="submission" date="2021-03" db="EMBL/GenBank/DDBJ databases">
        <title>Assistant Professor.</title>
        <authorList>
            <person name="Huq M.A."/>
        </authorList>
    </citation>
    <scope>NUCLEOTIDE SEQUENCE [LARGE SCALE GENOMIC DNA]</scope>
    <source>
        <strain evidence="2 3">MAH-29</strain>
    </source>
</reference>